<keyword evidence="7 8" id="KW-0275">Fatty acid biosynthesis</keyword>
<dbReference type="InterPro" id="IPR002582">
    <property type="entry name" value="ACPS"/>
</dbReference>
<proteinExistence type="inferred from homology"/>
<dbReference type="Proteomes" id="UP000217076">
    <property type="component" value="Unassembled WGS sequence"/>
</dbReference>
<dbReference type="InterPro" id="IPR004568">
    <property type="entry name" value="Ppantetheine-prot_Trfase_dom"/>
</dbReference>
<keyword evidence="3 8" id="KW-0479">Metal-binding</keyword>
<dbReference type="GO" id="GO:0000287">
    <property type="term" value="F:magnesium ion binding"/>
    <property type="evidence" value="ECO:0007669"/>
    <property type="project" value="UniProtKB-UniRule"/>
</dbReference>
<evidence type="ECO:0000256" key="2">
    <source>
        <dbReference type="ARBA" id="ARBA00022679"/>
    </source>
</evidence>
<comment type="cofactor">
    <cofactor evidence="8">
        <name>Mg(2+)</name>
        <dbReference type="ChEBI" id="CHEBI:18420"/>
    </cofactor>
</comment>
<protein>
    <recommendedName>
        <fullName evidence="8">Holo-[acyl-carrier-protein] synthase</fullName>
        <shortName evidence="8">Holo-ACP synthase</shortName>
        <ecNumber evidence="8">2.7.8.7</ecNumber>
    </recommendedName>
    <alternativeName>
        <fullName evidence="8">4'-phosphopantetheinyl transferase AcpS</fullName>
    </alternativeName>
</protein>
<dbReference type="GO" id="GO:0006633">
    <property type="term" value="P:fatty acid biosynthetic process"/>
    <property type="evidence" value="ECO:0007669"/>
    <property type="project" value="UniProtKB-UniRule"/>
</dbReference>
<name>A0A1G7YL85_9PROT</name>
<evidence type="ECO:0000313" key="11">
    <source>
        <dbReference type="Proteomes" id="UP000217076"/>
    </source>
</evidence>
<dbReference type="InterPro" id="IPR037143">
    <property type="entry name" value="4-PPantetheinyl_Trfase_dom_sf"/>
</dbReference>
<comment type="subcellular location">
    <subcellularLocation>
        <location evidence="8">Cytoplasm</location>
    </subcellularLocation>
</comment>
<reference evidence="11" key="1">
    <citation type="submission" date="2016-10" db="EMBL/GenBank/DDBJ databases">
        <authorList>
            <person name="Varghese N."/>
            <person name="Submissions S."/>
        </authorList>
    </citation>
    <scope>NUCLEOTIDE SEQUENCE [LARGE SCALE GENOMIC DNA]</scope>
    <source>
        <strain evidence="11">930I</strain>
    </source>
</reference>
<comment type="similarity">
    <text evidence="8">Belongs to the P-Pant transferase superfamily. AcpS family.</text>
</comment>
<dbReference type="SUPFAM" id="SSF56214">
    <property type="entry name" value="4'-phosphopantetheinyl transferase"/>
    <property type="match status" value="1"/>
</dbReference>
<feature type="binding site" evidence="8">
    <location>
        <position position="11"/>
    </location>
    <ligand>
        <name>Mg(2+)</name>
        <dbReference type="ChEBI" id="CHEBI:18420"/>
    </ligand>
</feature>
<dbReference type="EC" id="2.7.8.7" evidence="8"/>
<evidence type="ECO:0000256" key="6">
    <source>
        <dbReference type="ARBA" id="ARBA00023098"/>
    </source>
</evidence>
<feature type="binding site" evidence="8">
    <location>
        <position position="64"/>
    </location>
    <ligand>
        <name>Mg(2+)</name>
        <dbReference type="ChEBI" id="CHEBI:18420"/>
    </ligand>
</feature>
<dbReference type="HAMAP" id="MF_00101">
    <property type="entry name" value="AcpS"/>
    <property type="match status" value="1"/>
</dbReference>
<dbReference type="GO" id="GO:0008897">
    <property type="term" value="F:holo-[acyl-carrier-protein] synthase activity"/>
    <property type="evidence" value="ECO:0007669"/>
    <property type="project" value="UniProtKB-UniRule"/>
</dbReference>
<gene>
    <name evidence="8" type="primary">acpS</name>
    <name evidence="10" type="ORF">SAMN05421742_103341</name>
</gene>
<dbReference type="NCBIfam" id="TIGR00556">
    <property type="entry name" value="pantethn_trn"/>
    <property type="match status" value="1"/>
</dbReference>
<dbReference type="GO" id="GO:0005737">
    <property type="term" value="C:cytoplasm"/>
    <property type="evidence" value="ECO:0007669"/>
    <property type="project" value="UniProtKB-SubCell"/>
</dbReference>
<evidence type="ECO:0000313" key="10">
    <source>
        <dbReference type="EMBL" id="SDG97322.1"/>
    </source>
</evidence>
<evidence type="ECO:0000256" key="8">
    <source>
        <dbReference type="HAMAP-Rule" id="MF_00101"/>
    </source>
</evidence>
<keyword evidence="6 8" id="KW-0443">Lipid metabolism</keyword>
<dbReference type="NCBIfam" id="TIGR00516">
    <property type="entry name" value="acpS"/>
    <property type="match status" value="1"/>
</dbReference>
<feature type="domain" description="4'-phosphopantetheinyl transferase" evidence="9">
    <location>
        <begin position="8"/>
        <end position="103"/>
    </location>
</feature>
<dbReference type="AlphaFoldDB" id="A0A1G7YL85"/>
<keyword evidence="11" id="KW-1185">Reference proteome</keyword>
<dbReference type="EMBL" id="FNCV01000003">
    <property type="protein sequence ID" value="SDG97322.1"/>
    <property type="molecule type" value="Genomic_DNA"/>
</dbReference>
<keyword evidence="4 8" id="KW-0276">Fatty acid metabolism</keyword>
<evidence type="ECO:0000259" key="9">
    <source>
        <dbReference type="Pfam" id="PF01648"/>
    </source>
</evidence>
<evidence type="ECO:0000256" key="3">
    <source>
        <dbReference type="ARBA" id="ARBA00022723"/>
    </source>
</evidence>
<comment type="catalytic activity">
    <reaction evidence="8">
        <text>apo-[ACP] + CoA = holo-[ACP] + adenosine 3',5'-bisphosphate + H(+)</text>
        <dbReference type="Rhea" id="RHEA:12068"/>
        <dbReference type="Rhea" id="RHEA-COMP:9685"/>
        <dbReference type="Rhea" id="RHEA-COMP:9690"/>
        <dbReference type="ChEBI" id="CHEBI:15378"/>
        <dbReference type="ChEBI" id="CHEBI:29999"/>
        <dbReference type="ChEBI" id="CHEBI:57287"/>
        <dbReference type="ChEBI" id="CHEBI:58343"/>
        <dbReference type="ChEBI" id="CHEBI:64479"/>
        <dbReference type="EC" id="2.7.8.7"/>
    </reaction>
</comment>
<sequence length="145" mass="15452">MSGLILGLGSDLIDIQRVEKTLERFGARFIDRCFTPAEQAKAERRRGAGRAYAATYAKRFAAKEAAAKALGTGFRAGVFWRDLGVVNLPSGRPTVVMTGGALARLQALTPAGLEARVDLTITDDWPLAQAMVILSAVPPGTPVVR</sequence>
<organism evidence="10 11">
    <name type="scientific">Roseospirillum parvum</name>
    <dbReference type="NCBI Taxonomy" id="83401"/>
    <lineage>
        <taxon>Bacteria</taxon>
        <taxon>Pseudomonadati</taxon>
        <taxon>Pseudomonadota</taxon>
        <taxon>Alphaproteobacteria</taxon>
        <taxon>Rhodospirillales</taxon>
        <taxon>Rhodospirillaceae</taxon>
        <taxon>Roseospirillum</taxon>
    </lineage>
</organism>
<accession>A0A1G7YL85</accession>
<evidence type="ECO:0000256" key="7">
    <source>
        <dbReference type="ARBA" id="ARBA00023160"/>
    </source>
</evidence>
<evidence type="ECO:0000256" key="1">
    <source>
        <dbReference type="ARBA" id="ARBA00022516"/>
    </source>
</evidence>
<keyword evidence="8" id="KW-0963">Cytoplasm</keyword>
<keyword evidence="2 8" id="KW-0808">Transferase</keyword>
<comment type="function">
    <text evidence="8">Transfers the 4'-phosphopantetheine moiety from coenzyme A to a Ser of acyl-carrier-protein.</text>
</comment>
<keyword evidence="5 8" id="KW-0460">Magnesium</keyword>
<dbReference type="STRING" id="83401.SAMN05421742_103341"/>
<evidence type="ECO:0000256" key="4">
    <source>
        <dbReference type="ARBA" id="ARBA00022832"/>
    </source>
</evidence>
<dbReference type="Pfam" id="PF01648">
    <property type="entry name" value="ACPS"/>
    <property type="match status" value="1"/>
</dbReference>
<evidence type="ECO:0000256" key="5">
    <source>
        <dbReference type="ARBA" id="ARBA00022842"/>
    </source>
</evidence>
<dbReference type="Gene3D" id="3.90.470.20">
    <property type="entry name" value="4'-phosphopantetheinyl transferase domain"/>
    <property type="match status" value="1"/>
</dbReference>
<dbReference type="InterPro" id="IPR008278">
    <property type="entry name" value="4-PPantetheinyl_Trfase_dom"/>
</dbReference>
<keyword evidence="1 8" id="KW-0444">Lipid biosynthesis</keyword>